<dbReference type="Proteomes" id="UP000735302">
    <property type="component" value="Unassembled WGS sequence"/>
</dbReference>
<keyword evidence="2" id="KW-1185">Reference proteome</keyword>
<reference evidence="1 2" key="1">
    <citation type="journal article" date="2021" name="Elife">
        <title>Chloroplast acquisition without the gene transfer in kleptoplastic sea slugs, Plakobranchus ocellatus.</title>
        <authorList>
            <person name="Maeda T."/>
            <person name="Takahashi S."/>
            <person name="Yoshida T."/>
            <person name="Shimamura S."/>
            <person name="Takaki Y."/>
            <person name="Nagai Y."/>
            <person name="Toyoda A."/>
            <person name="Suzuki Y."/>
            <person name="Arimoto A."/>
            <person name="Ishii H."/>
            <person name="Satoh N."/>
            <person name="Nishiyama T."/>
            <person name="Hasebe M."/>
            <person name="Maruyama T."/>
            <person name="Minagawa J."/>
            <person name="Obokata J."/>
            <person name="Shigenobu S."/>
        </authorList>
    </citation>
    <scope>NUCLEOTIDE SEQUENCE [LARGE SCALE GENOMIC DNA]</scope>
</reference>
<evidence type="ECO:0000313" key="2">
    <source>
        <dbReference type="Proteomes" id="UP000735302"/>
    </source>
</evidence>
<dbReference type="EMBL" id="BLXT01001274">
    <property type="protein sequence ID" value="GFN83975.1"/>
    <property type="molecule type" value="Genomic_DNA"/>
</dbReference>
<proteinExistence type="predicted"/>
<dbReference type="AlphaFoldDB" id="A0AAV3Y9P0"/>
<gene>
    <name evidence="1" type="ORF">PoB_001048100</name>
</gene>
<name>A0AAV3Y9P0_9GAST</name>
<evidence type="ECO:0000313" key="1">
    <source>
        <dbReference type="EMBL" id="GFN83975.1"/>
    </source>
</evidence>
<comment type="caution">
    <text evidence="1">The sequence shown here is derived from an EMBL/GenBank/DDBJ whole genome shotgun (WGS) entry which is preliminary data.</text>
</comment>
<protein>
    <submittedName>
        <fullName evidence="1">Ras suppressor protein 1</fullName>
    </submittedName>
</protein>
<organism evidence="1 2">
    <name type="scientific">Plakobranchus ocellatus</name>
    <dbReference type="NCBI Taxonomy" id="259542"/>
    <lineage>
        <taxon>Eukaryota</taxon>
        <taxon>Metazoa</taxon>
        <taxon>Spiralia</taxon>
        <taxon>Lophotrochozoa</taxon>
        <taxon>Mollusca</taxon>
        <taxon>Gastropoda</taxon>
        <taxon>Heterobranchia</taxon>
        <taxon>Euthyneura</taxon>
        <taxon>Panpulmonata</taxon>
        <taxon>Sacoglossa</taxon>
        <taxon>Placobranchoidea</taxon>
        <taxon>Plakobranchidae</taxon>
        <taxon>Plakobranchus</taxon>
    </lineage>
</organism>
<sequence>MYQQVTTVALTYESRVLWSLSSPLSDSLYLRANTRKVGIMAERNFSEFYRTFLGGIKVDPVTSVLDWRKPKRLRPPCMAQAICTIRPLFYQRSC</sequence>
<accession>A0AAV3Y9P0</accession>